<dbReference type="PANTHER" id="PTHR23403:SF1">
    <property type="entry name" value="TREHALASE"/>
    <property type="match status" value="1"/>
</dbReference>
<dbReference type="PRINTS" id="PR00744">
    <property type="entry name" value="GLHYDRLASE37"/>
</dbReference>
<dbReference type="PANTHER" id="PTHR23403">
    <property type="entry name" value="TREHALASE"/>
    <property type="match status" value="1"/>
</dbReference>
<dbReference type="RefSeq" id="XP_001835625.1">
    <property type="nucleotide sequence ID" value="XM_001835573.1"/>
</dbReference>
<name>A8NQL8_COPC7</name>
<dbReference type="SUPFAM" id="SSF48208">
    <property type="entry name" value="Six-hairpin glycosidases"/>
    <property type="match status" value="1"/>
</dbReference>
<keyword evidence="2" id="KW-0378">Hydrolase</keyword>
<feature type="compositionally biased region" description="Low complexity" evidence="3">
    <location>
        <begin position="24"/>
        <end position="40"/>
    </location>
</feature>
<evidence type="ECO:0000256" key="2">
    <source>
        <dbReference type="RuleBase" id="RU361180"/>
    </source>
</evidence>
<keyword evidence="2" id="KW-0326">Glycosidase</keyword>
<gene>
    <name evidence="5" type="ORF">CC1G_03407</name>
</gene>
<dbReference type="GO" id="GO:0005993">
    <property type="term" value="P:trehalose catabolic process"/>
    <property type="evidence" value="ECO:0007669"/>
    <property type="project" value="TreeGrafter"/>
</dbReference>
<dbReference type="KEGG" id="cci:CC1G_03407"/>
<organism evidence="5 6">
    <name type="scientific">Coprinopsis cinerea (strain Okayama-7 / 130 / ATCC MYA-4618 / FGSC 9003)</name>
    <name type="common">Inky cap fungus</name>
    <name type="synonym">Hormographiella aspergillata</name>
    <dbReference type="NCBI Taxonomy" id="240176"/>
    <lineage>
        <taxon>Eukaryota</taxon>
        <taxon>Fungi</taxon>
        <taxon>Dikarya</taxon>
        <taxon>Basidiomycota</taxon>
        <taxon>Agaricomycotina</taxon>
        <taxon>Agaricomycetes</taxon>
        <taxon>Agaricomycetidae</taxon>
        <taxon>Agaricales</taxon>
        <taxon>Agaricineae</taxon>
        <taxon>Psathyrellaceae</taxon>
        <taxon>Coprinopsis</taxon>
    </lineage>
</organism>
<protein>
    <recommendedName>
        <fullName evidence="2">Trehalase</fullName>
        <ecNumber evidence="2">3.2.1.28</ecNumber>
    </recommendedName>
    <alternativeName>
        <fullName evidence="2">Alpha-trehalose glucohydrolase</fullName>
    </alternativeName>
</protein>
<reference evidence="5 6" key="1">
    <citation type="journal article" date="2010" name="Proc. Natl. Acad. Sci. U.S.A.">
        <title>Insights into evolution of multicellular fungi from the assembled chromosomes of the mushroom Coprinopsis cinerea (Coprinus cinereus).</title>
        <authorList>
            <person name="Stajich J.E."/>
            <person name="Wilke S.K."/>
            <person name="Ahren D."/>
            <person name="Au C.H."/>
            <person name="Birren B.W."/>
            <person name="Borodovsky M."/>
            <person name="Burns C."/>
            <person name="Canback B."/>
            <person name="Casselton L.A."/>
            <person name="Cheng C.K."/>
            <person name="Deng J."/>
            <person name="Dietrich F.S."/>
            <person name="Fargo D.C."/>
            <person name="Farman M.L."/>
            <person name="Gathman A.C."/>
            <person name="Goldberg J."/>
            <person name="Guigo R."/>
            <person name="Hoegger P.J."/>
            <person name="Hooker J.B."/>
            <person name="Huggins A."/>
            <person name="James T.Y."/>
            <person name="Kamada T."/>
            <person name="Kilaru S."/>
            <person name="Kodira C."/>
            <person name="Kues U."/>
            <person name="Kupfer D."/>
            <person name="Kwan H.S."/>
            <person name="Lomsadze A."/>
            <person name="Li W."/>
            <person name="Lilly W.W."/>
            <person name="Ma L.J."/>
            <person name="Mackey A.J."/>
            <person name="Manning G."/>
            <person name="Martin F."/>
            <person name="Muraguchi H."/>
            <person name="Natvig D.O."/>
            <person name="Palmerini H."/>
            <person name="Ramesh M.A."/>
            <person name="Rehmeyer C.J."/>
            <person name="Roe B.A."/>
            <person name="Shenoy N."/>
            <person name="Stanke M."/>
            <person name="Ter-Hovhannisyan V."/>
            <person name="Tunlid A."/>
            <person name="Velagapudi R."/>
            <person name="Vision T.J."/>
            <person name="Zeng Q."/>
            <person name="Zolan M.E."/>
            <person name="Pukkila P.J."/>
        </authorList>
    </citation>
    <scope>NUCLEOTIDE SEQUENCE [LARGE SCALE GENOMIC DNA]</scope>
    <source>
        <strain evidence="6">Okayama-7 / 130 / ATCC MYA-4618 / FGSC 9003</strain>
    </source>
</reference>
<dbReference type="Proteomes" id="UP000001861">
    <property type="component" value="Unassembled WGS sequence"/>
</dbReference>
<dbReference type="eggNOG" id="KOG0602">
    <property type="taxonomic scope" value="Eukaryota"/>
</dbReference>
<accession>A8NQL8</accession>
<dbReference type="Gene3D" id="1.50.10.10">
    <property type="match status" value="1"/>
</dbReference>
<feature type="region of interest" description="Disordered" evidence="3">
    <location>
        <begin position="23"/>
        <end position="54"/>
    </location>
</feature>
<comment type="similarity">
    <text evidence="1 2">Belongs to the glycosyl hydrolase 37 family.</text>
</comment>
<evidence type="ECO:0000256" key="3">
    <source>
        <dbReference type="SAM" id="MobiDB-lite"/>
    </source>
</evidence>
<proteinExistence type="inferred from homology"/>
<dbReference type="InParanoid" id="A8NQL8"/>
<dbReference type="STRING" id="240176.A8NQL8"/>
<dbReference type="AlphaFoldDB" id="A8NQL8"/>
<evidence type="ECO:0000313" key="5">
    <source>
        <dbReference type="EMBL" id="EAU86196.1"/>
    </source>
</evidence>
<dbReference type="InterPro" id="IPR008928">
    <property type="entry name" value="6-hairpin_glycosidase_sf"/>
</dbReference>
<dbReference type="InterPro" id="IPR012341">
    <property type="entry name" value="6hp_glycosidase-like_sf"/>
</dbReference>
<dbReference type="OrthoDB" id="3542292at2759"/>
<feature type="region of interest" description="Disordered" evidence="3">
    <location>
        <begin position="697"/>
        <end position="716"/>
    </location>
</feature>
<keyword evidence="4" id="KW-0732">Signal</keyword>
<evidence type="ECO:0000313" key="6">
    <source>
        <dbReference type="Proteomes" id="UP000001861"/>
    </source>
</evidence>
<comment type="caution">
    <text evidence="5">The sequence shown here is derived from an EMBL/GenBank/DDBJ whole genome shotgun (WGS) entry which is preliminary data.</text>
</comment>
<dbReference type="InterPro" id="IPR001661">
    <property type="entry name" value="Glyco_hydro_37"/>
</dbReference>
<sequence length="739" mass="81053">MEKYRVALMALCSLGLALETAGQSASSDAPPVATATPSPTGGLNEPLPSQVPVPPRQEWCTSEIFCAGPLLQTVNIAHVYPDDKTFVDKPTSKPPQEVLNDFRNISTNTTYGQVVAFLEEAFSGEGLELEPLTLQNFNPEPAFLNNVTNPLVRAFSQAVHTFWTQLIRGTNQETVCGNTGRCESTLIPLNHTFVVPGGRFREQYYWDSFWILEGLLESELNDIANATLQNFMDELDTIGFIPNGGRTYYLNRSQPPMFIQMLARYVQVTGDTDILARGLPLAEKELAWWSSERSVSVQSPFTNQTHEVYRYAVTNSAPRPESYLTDYLTANDPELPVLNETERADLYAELASGAESGWDYTGRWYSPGGTSLRDLHVRSTIAVDLNSILYRSHVELANLYGSSNETAANRHREAAERIRQAILDLCWDSEKLAFYDFSILTNDRNEWFTAAHYYPFWSGIIPDEVLSSEEAAFGAFSSLNLVLNRYNGTFPATFVDTHLQWDAPNSWPPHQYIVLQALRALPANVSSGPLPQPSDDESTFSLVPAGQLGLEETELPGQPVTFSRNASATGSSADINRLDGTVFNGGNATEGEGWAAALGRQLANRYFASTLCSWHATGGSIEGVLPRLSDEELAVTESLDQNGHMFEKFSNLDIDSAGRGGEYVVQAGFGWTNGVLLWVASNYGGALTTPECPNLLEVPTAPKPGSGSGSEDEDGGSLGRIHNAAASWLIAGLLFFWML</sequence>
<dbReference type="EC" id="3.2.1.28" evidence="2"/>
<dbReference type="EMBL" id="AACS02000008">
    <property type="protein sequence ID" value="EAU86196.1"/>
    <property type="molecule type" value="Genomic_DNA"/>
</dbReference>
<evidence type="ECO:0000256" key="1">
    <source>
        <dbReference type="ARBA" id="ARBA00005615"/>
    </source>
</evidence>
<dbReference type="GO" id="GO:0004555">
    <property type="term" value="F:alpha,alpha-trehalase activity"/>
    <property type="evidence" value="ECO:0007669"/>
    <property type="project" value="UniProtKB-EC"/>
</dbReference>
<evidence type="ECO:0000256" key="4">
    <source>
        <dbReference type="SAM" id="SignalP"/>
    </source>
</evidence>
<dbReference type="OMA" id="RYWDASD"/>
<dbReference type="GeneID" id="6012160"/>
<feature type="chain" id="PRO_5002727348" description="Trehalase" evidence="4">
    <location>
        <begin position="18"/>
        <end position="739"/>
    </location>
</feature>
<comment type="catalytic activity">
    <reaction evidence="2">
        <text>alpha,alpha-trehalose + H2O = alpha-D-glucose + beta-D-glucose</text>
        <dbReference type="Rhea" id="RHEA:32675"/>
        <dbReference type="ChEBI" id="CHEBI:15377"/>
        <dbReference type="ChEBI" id="CHEBI:15903"/>
        <dbReference type="ChEBI" id="CHEBI:16551"/>
        <dbReference type="ChEBI" id="CHEBI:17925"/>
        <dbReference type="EC" id="3.2.1.28"/>
    </reaction>
</comment>
<dbReference type="VEuPathDB" id="FungiDB:CC1G_03407"/>
<feature type="signal peptide" evidence="4">
    <location>
        <begin position="1"/>
        <end position="17"/>
    </location>
</feature>
<keyword evidence="6" id="KW-1185">Reference proteome</keyword>
<dbReference type="Pfam" id="PF01204">
    <property type="entry name" value="Trehalase"/>
    <property type="match status" value="2"/>
</dbReference>